<feature type="compositionally biased region" description="Low complexity" evidence="5">
    <location>
        <begin position="831"/>
        <end position="847"/>
    </location>
</feature>
<feature type="region of interest" description="Disordered" evidence="5">
    <location>
        <begin position="520"/>
        <end position="616"/>
    </location>
</feature>
<evidence type="ECO:0000256" key="2">
    <source>
        <dbReference type="ARBA" id="ARBA00022692"/>
    </source>
</evidence>
<evidence type="ECO:0000256" key="4">
    <source>
        <dbReference type="ARBA" id="ARBA00023136"/>
    </source>
</evidence>
<feature type="region of interest" description="Disordered" evidence="5">
    <location>
        <begin position="456"/>
        <end position="488"/>
    </location>
</feature>
<evidence type="ECO:0000313" key="8">
    <source>
        <dbReference type="Proteomes" id="UP000053257"/>
    </source>
</evidence>
<dbReference type="AlphaFoldDB" id="A0A0C3SF11"/>
<dbReference type="STRING" id="745531.A0A0C3SF11"/>
<protein>
    <recommendedName>
        <fullName evidence="9">DUF300-domain-containing protein</fullName>
    </recommendedName>
</protein>
<feature type="compositionally biased region" description="Polar residues" evidence="5">
    <location>
        <begin position="905"/>
        <end position="922"/>
    </location>
</feature>
<reference evidence="7 8" key="1">
    <citation type="journal article" date="2014" name="PLoS Genet.">
        <title>Analysis of the Phlebiopsis gigantea genome, transcriptome and secretome provides insight into its pioneer colonization strategies of wood.</title>
        <authorList>
            <person name="Hori C."/>
            <person name="Ishida T."/>
            <person name="Igarashi K."/>
            <person name="Samejima M."/>
            <person name="Suzuki H."/>
            <person name="Master E."/>
            <person name="Ferreira P."/>
            <person name="Ruiz-Duenas F.J."/>
            <person name="Held B."/>
            <person name="Canessa P."/>
            <person name="Larrondo L.F."/>
            <person name="Schmoll M."/>
            <person name="Druzhinina I.S."/>
            <person name="Kubicek C.P."/>
            <person name="Gaskell J.A."/>
            <person name="Kersten P."/>
            <person name="St John F."/>
            <person name="Glasner J."/>
            <person name="Sabat G."/>
            <person name="Splinter BonDurant S."/>
            <person name="Syed K."/>
            <person name="Yadav J."/>
            <person name="Mgbeahuruike A.C."/>
            <person name="Kovalchuk A."/>
            <person name="Asiegbu F.O."/>
            <person name="Lackner G."/>
            <person name="Hoffmeister D."/>
            <person name="Rencoret J."/>
            <person name="Gutierrez A."/>
            <person name="Sun H."/>
            <person name="Lindquist E."/>
            <person name="Barry K."/>
            <person name="Riley R."/>
            <person name="Grigoriev I.V."/>
            <person name="Henrissat B."/>
            <person name="Kues U."/>
            <person name="Berka R.M."/>
            <person name="Martinez A.T."/>
            <person name="Covert S.F."/>
            <person name="Blanchette R.A."/>
            <person name="Cullen D."/>
        </authorList>
    </citation>
    <scope>NUCLEOTIDE SEQUENCE [LARGE SCALE GENOMIC DNA]</scope>
    <source>
        <strain evidence="7 8">11061_1 CR5-6</strain>
    </source>
</reference>
<sequence>MADIVSGRCHDKKAPETGPPLFQHGKLIVQAHDIGWLVTMVFTIAATVISFWLMSKHFQWYTDKAEQRYIARILLMVPIYSMVSLASYLFWNHSTPLLLLRDCYESTVLTSFFYLLLTYISPDSEEQKEVFRKVGLSRQNDRERLRAGEQVKRWMFPFGGVRWKPEDGLYFLQLMKWGVLQYCVIRPATTLAAVILDYAGLYCEDSWSPGWGHLYISVIVSASVSVAMYCLLQLYMPISGYLQPHKPLLKLFAVKAVVFLTFWQASGLSILATFGLVKDTPYMTADNINIGIGAILETVEMTLFALLHIKAFSYKPYRTSPYPTNRWRAFLHAFNFVETLRELRSGTVYMFRRMRGREVDMMARRQAALEGVFGQSRIQIQSSRVGPIVKKKPVMKEKEVLAINVAVEETVHIGEERQWLGIGDNYAYGLGYHTRRAREKSDELGEQINKELVTVGYPRRDPPNGGAGYTPIPPTESTRDTAQNSRRQSWWRDVYRRLPVSQTPVTKQAPHVEPPSFIAEKLPLHKNHPSRVFSETKAKSSQSTRQYHYDDPPPPSVIRSYRESKSKKSNGGNVAQATVVQSDEPLISNTLQPSPQRLPAGLASTSQPPTPSSNYSDSFLGRAFVTHSDASLSTEALSSTSQTHANQINLAGHPTIPGDIIIPNMPRYAPSPNSPPFSVARSLSPIISPSSRPDSFLARAFPTDRSDLSQSSEGLSLAVPSSQSHDSKVRLSGSPRVVESGRVSSSSPQLVQIPERPGPDAVSSARSRRRSAAEWSPGVQELDVSYTRRSGQHKSLPVVPSFPHDVAAPFPRTLPPVKPRLRRDQIVLPAPLAPSASLPGPSSSYVPSPSPPGFDVSPQLRRSKHNNSRRHTFTSQHQSQDRTSRRVSFPPAHATIAEDEAAIPLTSQQPSPRNNSNYPSRP</sequence>
<feature type="transmembrane region" description="Helical" evidence="6">
    <location>
        <begin position="34"/>
        <end position="53"/>
    </location>
</feature>
<dbReference type="SMART" id="SM01417">
    <property type="entry name" value="Solute_trans_a"/>
    <property type="match status" value="1"/>
</dbReference>
<evidence type="ECO:0000256" key="5">
    <source>
        <dbReference type="SAM" id="MobiDB-lite"/>
    </source>
</evidence>
<organism evidence="7 8">
    <name type="scientific">Phlebiopsis gigantea (strain 11061_1 CR5-6)</name>
    <name type="common">White-rot fungus</name>
    <name type="synonym">Peniophora gigantea</name>
    <dbReference type="NCBI Taxonomy" id="745531"/>
    <lineage>
        <taxon>Eukaryota</taxon>
        <taxon>Fungi</taxon>
        <taxon>Dikarya</taxon>
        <taxon>Basidiomycota</taxon>
        <taxon>Agaricomycotina</taxon>
        <taxon>Agaricomycetes</taxon>
        <taxon>Polyporales</taxon>
        <taxon>Phanerochaetaceae</taxon>
        <taxon>Phlebiopsis</taxon>
    </lineage>
</organism>
<evidence type="ECO:0000313" key="7">
    <source>
        <dbReference type="EMBL" id="KIP11275.1"/>
    </source>
</evidence>
<dbReference type="Proteomes" id="UP000053257">
    <property type="component" value="Unassembled WGS sequence"/>
</dbReference>
<feature type="compositionally biased region" description="Low complexity" evidence="5">
    <location>
        <begin position="732"/>
        <end position="748"/>
    </location>
</feature>
<feature type="transmembrane region" description="Helical" evidence="6">
    <location>
        <begin position="73"/>
        <end position="91"/>
    </location>
</feature>
<dbReference type="GO" id="GO:0016020">
    <property type="term" value="C:membrane"/>
    <property type="evidence" value="ECO:0007669"/>
    <property type="project" value="UniProtKB-SubCell"/>
</dbReference>
<gene>
    <name evidence="7" type="ORF">PHLGIDRAFT_124932</name>
</gene>
<feature type="compositionally biased region" description="Polar residues" evidence="5">
    <location>
        <begin position="603"/>
        <end position="616"/>
    </location>
</feature>
<feature type="transmembrane region" description="Helical" evidence="6">
    <location>
        <begin position="288"/>
        <end position="309"/>
    </location>
</feature>
<evidence type="ECO:0000256" key="1">
    <source>
        <dbReference type="ARBA" id="ARBA00004141"/>
    </source>
</evidence>
<feature type="compositionally biased region" description="Polar residues" evidence="5">
    <location>
        <begin position="708"/>
        <end position="724"/>
    </location>
</feature>
<feature type="compositionally biased region" description="Polar residues" evidence="5">
    <location>
        <begin position="569"/>
        <end position="595"/>
    </location>
</feature>
<keyword evidence="2 6" id="KW-0812">Transmembrane</keyword>
<evidence type="ECO:0008006" key="9">
    <source>
        <dbReference type="Google" id="ProtNLM"/>
    </source>
</evidence>
<keyword evidence="8" id="KW-1185">Reference proteome</keyword>
<dbReference type="HOGENOM" id="CLU_009307_0_0_1"/>
<name>A0A0C3SF11_PHLG1</name>
<feature type="transmembrane region" description="Helical" evidence="6">
    <location>
        <begin position="213"/>
        <end position="232"/>
    </location>
</feature>
<feature type="compositionally biased region" description="Basic residues" evidence="5">
    <location>
        <begin position="861"/>
        <end position="872"/>
    </location>
</feature>
<comment type="subcellular location">
    <subcellularLocation>
        <location evidence="1">Membrane</location>
        <topology evidence="1">Multi-pass membrane protein</topology>
    </subcellularLocation>
</comment>
<evidence type="ECO:0000256" key="6">
    <source>
        <dbReference type="SAM" id="Phobius"/>
    </source>
</evidence>
<dbReference type="EMBL" id="KN840447">
    <property type="protein sequence ID" value="KIP11275.1"/>
    <property type="molecule type" value="Genomic_DNA"/>
</dbReference>
<keyword evidence="4 6" id="KW-0472">Membrane</keyword>
<dbReference type="OrthoDB" id="5348404at2759"/>
<dbReference type="InterPro" id="IPR005178">
    <property type="entry name" value="Ostalpha/TMEM184C"/>
</dbReference>
<dbReference type="PANTHER" id="PTHR23423">
    <property type="entry name" value="ORGANIC SOLUTE TRANSPORTER-RELATED"/>
    <property type="match status" value="1"/>
</dbReference>
<feature type="transmembrane region" description="Helical" evidence="6">
    <location>
        <begin position="252"/>
        <end position="276"/>
    </location>
</feature>
<keyword evidence="3 6" id="KW-1133">Transmembrane helix</keyword>
<feature type="region of interest" description="Disordered" evidence="5">
    <location>
        <begin position="831"/>
        <end position="922"/>
    </location>
</feature>
<dbReference type="Pfam" id="PF03619">
    <property type="entry name" value="Solute_trans_a"/>
    <property type="match status" value="1"/>
</dbReference>
<proteinExistence type="predicted"/>
<accession>A0A0C3SF11</accession>
<feature type="region of interest" description="Disordered" evidence="5">
    <location>
        <begin position="705"/>
        <end position="779"/>
    </location>
</feature>
<evidence type="ECO:0000256" key="3">
    <source>
        <dbReference type="ARBA" id="ARBA00022989"/>
    </source>
</evidence>